<protein>
    <submittedName>
        <fullName evidence="1">Uncharacterized protein</fullName>
    </submittedName>
</protein>
<proteinExistence type="predicted"/>
<evidence type="ECO:0000313" key="1">
    <source>
        <dbReference type="EMBL" id="GFH17893.1"/>
    </source>
</evidence>
<dbReference type="Proteomes" id="UP000485058">
    <property type="component" value="Unassembled WGS sequence"/>
</dbReference>
<reference evidence="1 2" key="1">
    <citation type="submission" date="2020-02" db="EMBL/GenBank/DDBJ databases">
        <title>Draft genome sequence of Haematococcus lacustris strain NIES-144.</title>
        <authorList>
            <person name="Morimoto D."/>
            <person name="Nakagawa S."/>
            <person name="Yoshida T."/>
            <person name="Sawayama S."/>
        </authorList>
    </citation>
    <scope>NUCLEOTIDE SEQUENCE [LARGE SCALE GENOMIC DNA]</scope>
    <source>
        <strain evidence="1 2">NIES-144</strain>
    </source>
</reference>
<feature type="non-terminal residue" evidence="1">
    <location>
        <position position="1"/>
    </location>
</feature>
<accession>A0A699Z5R0</accession>
<sequence>MQQWEVFDAPTDVLEQELRAVRVALPAAGGASKARLQALRDTLQQELQERRGTQSMLQQLLPIIQSSTPDTWGQDSTALLAAAASAPEALRKELLELVNAGQRVAALRAHSTPAPAQPPEASQYVLEQELRAVRVALPAAGGASKARLQALRDTLQQELQERRGTQSMLQQLLPIIQSSTPDTWGQDSTALLAAAASAPEALRKELLELVNAGQRVAALRAHSTPAPAQPPEASQ</sequence>
<keyword evidence="2" id="KW-1185">Reference proteome</keyword>
<evidence type="ECO:0000313" key="2">
    <source>
        <dbReference type="Proteomes" id="UP000485058"/>
    </source>
</evidence>
<dbReference type="EMBL" id="BLLF01001219">
    <property type="protein sequence ID" value="GFH17893.1"/>
    <property type="molecule type" value="Genomic_DNA"/>
</dbReference>
<dbReference type="AlphaFoldDB" id="A0A699Z5R0"/>
<organism evidence="1 2">
    <name type="scientific">Haematococcus lacustris</name>
    <name type="common">Green alga</name>
    <name type="synonym">Haematococcus pluvialis</name>
    <dbReference type="NCBI Taxonomy" id="44745"/>
    <lineage>
        <taxon>Eukaryota</taxon>
        <taxon>Viridiplantae</taxon>
        <taxon>Chlorophyta</taxon>
        <taxon>core chlorophytes</taxon>
        <taxon>Chlorophyceae</taxon>
        <taxon>CS clade</taxon>
        <taxon>Chlamydomonadales</taxon>
        <taxon>Haematococcaceae</taxon>
        <taxon>Haematococcus</taxon>
    </lineage>
</organism>
<comment type="caution">
    <text evidence="1">The sequence shown here is derived from an EMBL/GenBank/DDBJ whole genome shotgun (WGS) entry which is preliminary data.</text>
</comment>
<gene>
    <name evidence="1" type="ORF">HaLaN_14615</name>
</gene>
<name>A0A699Z5R0_HAELA</name>
<feature type="non-terminal residue" evidence="1">
    <location>
        <position position="235"/>
    </location>
</feature>